<sequence length="622" mass="72473">MSLTLRRAHLKKRQSLEFLTHQNIVLKLLINMSLSENQKGQVGIDNKFLQRYNYDGEINSNAVVYGLYRIQKPDVNQLIPMKDGTLNCVAQRVIKHFDQAKRGNGLTNIRRQKIDTREKKVRNSGAKVQDVTELEKILKRPIKLFDITHGTIFNSDKYQSGDESQRISQFVLEDGRTFRTWKKHTEIIESCKQLVDDAINWQFQENIINEEKKLIISESLKVVDLAEQVFGANHAGSRLANEINEWHPITGKINNTIKQACIEYGHGGCWNSPDYNVNDVICIDMKECYPASMRGQGECITWFKRFGHPTHHLVRIAVNGKLPQENISGFAQQIKVWLPKNRDVSCAIIGKFTQGDKIDEKRLTHRLVTDEGELDFLIKDCTDAGTFADREKCPLGFILTYYEGHQFQYIHLRASMIPIFVHSTSAYINLLEMLRRFDPNEIVRIVTDSIYVQKEAFYKIENVPAFFKQEKVKDQDLCPHNYTTCVWCEEDLLILRYIKWIKEFQKTETPLVKYECKMHNSYICRFCLLDWYYNSDSYVLSQQKEKIQEIKPGQWRDKGEKIYGPVTDIVYWPKNRHWESIKKIPDSISPPIHDPITRYRNSYLNGGGGLVKQHGQSEYSKT</sequence>
<keyword evidence="2" id="KW-1185">Reference proteome</keyword>
<accession>A0A397GPY6</accession>
<evidence type="ECO:0000313" key="1">
    <source>
        <dbReference type="EMBL" id="RHZ52865.1"/>
    </source>
</evidence>
<dbReference type="EMBL" id="PQFF01000398">
    <property type="protein sequence ID" value="RHZ52865.1"/>
    <property type="molecule type" value="Genomic_DNA"/>
</dbReference>
<name>A0A397GPY6_9GLOM</name>
<evidence type="ECO:0000313" key="2">
    <source>
        <dbReference type="Proteomes" id="UP000266861"/>
    </source>
</evidence>
<comment type="caution">
    <text evidence="1">The sequence shown here is derived from an EMBL/GenBank/DDBJ whole genome shotgun (WGS) entry which is preliminary data.</text>
</comment>
<dbReference type="AlphaFoldDB" id="A0A397GPY6"/>
<protein>
    <submittedName>
        <fullName evidence="1">Uncharacterized protein</fullName>
    </submittedName>
</protein>
<organism evidence="1 2">
    <name type="scientific">Diversispora epigaea</name>
    <dbReference type="NCBI Taxonomy" id="1348612"/>
    <lineage>
        <taxon>Eukaryota</taxon>
        <taxon>Fungi</taxon>
        <taxon>Fungi incertae sedis</taxon>
        <taxon>Mucoromycota</taxon>
        <taxon>Glomeromycotina</taxon>
        <taxon>Glomeromycetes</taxon>
        <taxon>Diversisporales</taxon>
        <taxon>Diversisporaceae</taxon>
        <taxon>Diversispora</taxon>
    </lineage>
</organism>
<gene>
    <name evidence="1" type="ORF">Glove_456g39</name>
</gene>
<proteinExistence type="predicted"/>
<reference evidence="1 2" key="1">
    <citation type="submission" date="2018-08" db="EMBL/GenBank/DDBJ databases">
        <title>Genome and evolution of the arbuscular mycorrhizal fungus Diversispora epigaea (formerly Glomus versiforme) and its bacterial endosymbionts.</title>
        <authorList>
            <person name="Sun X."/>
            <person name="Fei Z."/>
            <person name="Harrison M."/>
        </authorList>
    </citation>
    <scope>NUCLEOTIDE SEQUENCE [LARGE SCALE GENOMIC DNA]</scope>
    <source>
        <strain evidence="1 2">IT104</strain>
    </source>
</reference>
<dbReference type="Proteomes" id="UP000266861">
    <property type="component" value="Unassembled WGS sequence"/>
</dbReference>
<dbReference type="OrthoDB" id="2405788at2759"/>